<evidence type="ECO:0008006" key="5">
    <source>
        <dbReference type="Google" id="ProtNLM"/>
    </source>
</evidence>
<evidence type="ECO:0000256" key="1">
    <source>
        <dbReference type="ARBA" id="ARBA00022574"/>
    </source>
</evidence>
<feature type="repeat" description="WD" evidence="3">
    <location>
        <begin position="88"/>
        <end position="129"/>
    </location>
</feature>
<dbReference type="PANTHER" id="PTHR10971">
    <property type="entry name" value="MRNA EXPORT FACTOR AND BUB3"/>
    <property type="match status" value="1"/>
</dbReference>
<reference evidence="4" key="1">
    <citation type="submission" date="2021-01" db="EMBL/GenBank/DDBJ databases">
        <authorList>
            <person name="Corre E."/>
            <person name="Pelletier E."/>
            <person name="Niang G."/>
            <person name="Scheremetjew M."/>
            <person name="Finn R."/>
            <person name="Kale V."/>
            <person name="Holt S."/>
            <person name="Cochrane G."/>
            <person name="Meng A."/>
            <person name="Brown T."/>
            <person name="Cohen L."/>
        </authorList>
    </citation>
    <scope>NUCLEOTIDE SEQUENCE</scope>
    <source>
        <strain evidence="4">CCMP2078</strain>
    </source>
</reference>
<evidence type="ECO:0000313" key="4">
    <source>
        <dbReference type="EMBL" id="CAD8261638.1"/>
    </source>
</evidence>
<dbReference type="InterPro" id="IPR015943">
    <property type="entry name" value="WD40/YVTN_repeat-like_dom_sf"/>
</dbReference>
<accession>A0A7R9UC44</accession>
<evidence type="ECO:0000256" key="3">
    <source>
        <dbReference type="PROSITE-ProRule" id="PRU00221"/>
    </source>
</evidence>
<dbReference type="InterPro" id="IPR019775">
    <property type="entry name" value="WD40_repeat_CS"/>
</dbReference>
<dbReference type="SMART" id="SM00320">
    <property type="entry name" value="WD40"/>
    <property type="match status" value="4"/>
</dbReference>
<dbReference type="Gene3D" id="2.130.10.10">
    <property type="entry name" value="YVTN repeat-like/Quinoprotein amine dehydrogenase"/>
    <property type="match status" value="1"/>
</dbReference>
<dbReference type="PROSITE" id="PS00678">
    <property type="entry name" value="WD_REPEATS_1"/>
    <property type="match status" value="1"/>
</dbReference>
<evidence type="ECO:0000256" key="2">
    <source>
        <dbReference type="ARBA" id="ARBA00022737"/>
    </source>
</evidence>
<dbReference type="SUPFAM" id="SSF50978">
    <property type="entry name" value="WD40 repeat-like"/>
    <property type="match status" value="1"/>
</dbReference>
<keyword evidence="2" id="KW-0677">Repeat</keyword>
<dbReference type="PROSITE" id="PS50294">
    <property type="entry name" value="WD_REPEATS_REGION"/>
    <property type="match status" value="1"/>
</dbReference>
<feature type="repeat" description="WD" evidence="3">
    <location>
        <begin position="232"/>
        <end position="257"/>
    </location>
</feature>
<keyword evidence="1 3" id="KW-0853">WD repeat</keyword>
<protein>
    <recommendedName>
        <fullName evidence="5">Mitotic checkpoint protein BUB3</fullName>
    </recommendedName>
</protein>
<dbReference type="PROSITE" id="PS50082">
    <property type="entry name" value="WD_REPEATS_2"/>
    <property type="match status" value="2"/>
</dbReference>
<dbReference type="InterPro" id="IPR036322">
    <property type="entry name" value="WD40_repeat_dom_sf"/>
</dbReference>
<organism evidence="4">
    <name type="scientific">Pinguiococcus pyrenoidosus</name>
    <dbReference type="NCBI Taxonomy" id="172671"/>
    <lineage>
        <taxon>Eukaryota</taxon>
        <taxon>Sar</taxon>
        <taxon>Stramenopiles</taxon>
        <taxon>Ochrophyta</taxon>
        <taxon>Pinguiophyceae</taxon>
        <taxon>Pinguiochrysidales</taxon>
        <taxon>Pinguiochrysidaceae</taxon>
        <taxon>Pinguiococcus</taxon>
    </lineage>
</organism>
<dbReference type="PRINTS" id="PR00320">
    <property type="entry name" value="GPROTEINBRPT"/>
</dbReference>
<proteinExistence type="predicted"/>
<name>A0A7R9UC44_9STRA</name>
<dbReference type="AlphaFoldDB" id="A0A7R9UC44"/>
<gene>
    <name evidence="4" type="ORF">PPYR1160_LOCUS11140</name>
</gene>
<dbReference type="InterPro" id="IPR001680">
    <property type="entry name" value="WD40_rpt"/>
</dbReference>
<sequence length="329" mass="35277">MPRTRLSSPPEDGITCVNFAPTSNALLVSSWDSSLRIYDADLDLVRGRFSAGAPALCCAFLDDSKALCGGLDGKLRLFDVATSSALELGSHDAAVRALGCNEDLKLVVTGSWDRTVKTWDTRSGTNGVAAASVEMPGKVYSLSVRESVVVAASASQAVWVFDLRNMSEPVARRQSSLKYQTRCIALSPDAMSFALGSIEGRVAVEYVSDDPAMQGKKYSFKCHRSGDVIFPVNAVAFHPLFGTFATGGCDGGVSIWDGANKRRIIGLKNFPTSIASLAFNQDGTLLAIASSYTFEQGEIEHPPDEIYVHKLLPTEVKPKQRLARKSSAG</sequence>
<dbReference type="Pfam" id="PF00400">
    <property type="entry name" value="WD40"/>
    <property type="match status" value="3"/>
</dbReference>
<dbReference type="EMBL" id="HBEA01014540">
    <property type="protein sequence ID" value="CAD8261638.1"/>
    <property type="molecule type" value="Transcribed_RNA"/>
</dbReference>
<dbReference type="InterPro" id="IPR020472">
    <property type="entry name" value="WD40_PAC1"/>
</dbReference>